<evidence type="ECO:0000256" key="2">
    <source>
        <dbReference type="ARBA" id="ARBA00022603"/>
    </source>
</evidence>
<dbReference type="Pfam" id="PF20465">
    <property type="entry name" value="MmeI_hel"/>
    <property type="match status" value="1"/>
</dbReference>
<dbReference type="GO" id="GO:0032259">
    <property type="term" value="P:methylation"/>
    <property type="evidence" value="ECO:0007669"/>
    <property type="project" value="UniProtKB-KW"/>
</dbReference>
<feature type="domain" description="MmeI-like N-terminal" evidence="5">
    <location>
        <begin position="11"/>
        <end position="173"/>
    </location>
</feature>
<dbReference type="AlphaFoldDB" id="A0A515DD61"/>
<dbReference type="Gene3D" id="3.40.50.150">
    <property type="entry name" value="Vaccinia Virus protein VP39"/>
    <property type="match status" value="1"/>
</dbReference>
<evidence type="ECO:0000313" key="11">
    <source>
        <dbReference type="Proteomes" id="UP000316798"/>
    </source>
</evidence>
<dbReference type="InterPro" id="IPR050953">
    <property type="entry name" value="N4_N6_ade-DNA_methylase"/>
</dbReference>
<feature type="domain" description="MmeI-like helicase spacer" evidence="6">
    <location>
        <begin position="179"/>
        <end position="258"/>
    </location>
</feature>
<dbReference type="REBASE" id="350454">
    <property type="entry name" value="Rsp5965ORF14480P"/>
</dbReference>
<feature type="domain" description="MmeI-like DNA-methyltransferase" evidence="9">
    <location>
        <begin position="334"/>
        <end position="594"/>
    </location>
</feature>
<dbReference type="Proteomes" id="UP000316798">
    <property type="component" value="Chromosome"/>
</dbReference>
<evidence type="ECO:0000256" key="1">
    <source>
        <dbReference type="ARBA" id="ARBA00011900"/>
    </source>
</evidence>
<dbReference type="InterPro" id="IPR046817">
    <property type="entry name" value="MmeI_N"/>
</dbReference>
<comment type="catalytic activity">
    <reaction evidence="4">
        <text>a 2'-deoxyadenosine in DNA + S-adenosyl-L-methionine = an N(6)-methyl-2'-deoxyadenosine in DNA + S-adenosyl-L-homocysteine + H(+)</text>
        <dbReference type="Rhea" id="RHEA:15197"/>
        <dbReference type="Rhea" id="RHEA-COMP:12418"/>
        <dbReference type="Rhea" id="RHEA-COMP:12419"/>
        <dbReference type="ChEBI" id="CHEBI:15378"/>
        <dbReference type="ChEBI" id="CHEBI:57856"/>
        <dbReference type="ChEBI" id="CHEBI:59789"/>
        <dbReference type="ChEBI" id="CHEBI:90615"/>
        <dbReference type="ChEBI" id="CHEBI:90616"/>
        <dbReference type="EC" id="2.1.1.72"/>
    </reaction>
</comment>
<dbReference type="InterPro" id="IPR029063">
    <property type="entry name" value="SAM-dependent_MTases_sf"/>
</dbReference>
<dbReference type="InterPro" id="IPR046820">
    <property type="entry name" value="MmeI_TRD"/>
</dbReference>
<dbReference type="PANTHER" id="PTHR33841">
    <property type="entry name" value="DNA METHYLTRANSFERASE YEEA-RELATED"/>
    <property type="match status" value="1"/>
</dbReference>
<accession>A0A515DD61</accession>
<reference evidence="10 11" key="1">
    <citation type="submission" date="2019-01" db="EMBL/GenBank/DDBJ databases">
        <title>Genomic insights into a novel species Rhodoferax sp.</title>
        <authorList>
            <person name="Jin L."/>
        </authorList>
    </citation>
    <scope>NUCLEOTIDE SEQUENCE [LARGE SCALE GENOMIC DNA]</scope>
    <source>
        <strain evidence="10 11">CHu59-6-5</strain>
    </source>
</reference>
<dbReference type="Pfam" id="PF20466">
    <property type="entry name" value="MmeI_TRD"/>
    <property type="match status" value="1"/>
</dbReference>
<keyword evidence="3 10" id="KW-0808">Transferase</keyword>
<name>A0A515DD61_9BURK</name>
<dbReference type="InterPro" id="IPR046818">
    <property type="entry name" value="MmeI_C"/>
</dbReference>
<evidence type="ECO:0000259" key="9">
    <source>
        <dbReference type="Pfam" id="PF20473"/>
    </source>
</evidence>
<evidence type="ECO:0000259" key="5">
    <source>
        <dbReference type="Pfam" id="PF20464"/>
    </source>
</evidence>
<dbReference type="InterPro" id="IPR046819">
    <property type="entry name" value="MmeI_hel"/>
</dbReference>
<proteinExistence type="predicted"/>
<sequence length="928" mass="104153">MPLSWNEIKSRALAFSRTWADAANEDSQGKPFWIDFFEIFGITDKRVATFELNVKKLGGAQGFVDLFWPGMLLVEQKSRGKNLDGAFKQALDYFPGIAERDLPQIIIVCDFARFRVHKLATQETIEFELKDLHKNIKLFGFVAGYKAQTIQPQDPVNIKAAERMGRLHDALKSSGYTGHPLEVLLVRLLFCLFADDTGIFQPAQAFRTFIEERTSPDGSDLGARLAQLFQALNQPEVNRSKALDEQVATFPYVNGKLFEEPLPMADFTSAMREALLDACALDWSAISPAIFGSLFQSIMDDKARRNLGAHYTSEENILKLIKPLFLDELWAEFRKVKSNKNRLFEFHKKLRLLTFFDPACGCGNFLVISYRELRLLELEVLRAGNSAGQLSVDVHQLIGIDVDQFYGIEIEEFPAQIAQVALWLMDHQMNLRVSEEFGLYFARIPLRTTPHIVHGNALRLDWNEVLPAQRCSFVLGNPPFVGKQHQSPEQKVDVASTYALLEGGGVLDFVAAWYIKGANYAKANSNVRVGFVSTNSIVQGEQVGVLWGWMLAQGMHIQFAHRTFRWSNEASGKAAVHCVIIGFSPMQPERPTIFEYDDVDGEPHAALANNINPYLVDAPDIVLPSRRDSICPVPPIVFGSMANDGGHLLMDDTEKTALLAECPSAAKWVRPFLGADEFINNIPRWCLWLKDCPPSELRIMPAVLIRINKVKAHREASTRAATHALAATPALFGEIRQPTGRYLLVPRHSSERREFIPIGFLPPNVIVGDANLCIPDAAPYHFGIMTSRMHMAWVKYVCGRIKSDYRYTNQIVYNNFPWPDFSFNQPVAHTGRSQAAIETAAQAVLDTRAQFPDSSLADLYDPLSMPPTLVKAHHQLDAAVDAAYALGGGKKNYKNDAERVAYLFELYQRYTSLLPTDKAKSKRRARAA</sequence>
<evidence type="ECO:0000259" key="6">
    <source>
        <dbReference type="Pfam" id="PF20465"/>
    </source>
</evidence>
<dbReference type="EC" id="2.1.1.72" evidence="1"/>
<evidence type="ECO:0000259" key="7">
    <source>
        <dbReference type="Pfam" id="PF20466"/>
    </source>
</evidence>
<evidence type="ECO:0000259" key="8">
    <source>
        <dbReference type="Pfam" id="PF20467"/>
    </source>
</evidence>
<dbReference type="GO" id="GO:0003676">
    <property type="term" value="F:nucleic acid binding"/>
    <property type="evidence" value="ECO:0007669"/>
    <property type="project" value="InterPro"/>
</dbReference>
<organism evidence="10 11">
    <name type="scientific">Rhodoferax sediminis</name>
    <dbReference type="NCBI Taxonomy" id="2509614"/>
    <lineage>
        <taxon>Bacteria</taxon>
        <taxon>Pseudomonadati</taxon>
        <taxon>Pseudomonadota</taxon>
        <taxon>Betaproteobacteria</taxon>
        <taxon>Burkholderiales</taxon>
        <taxon>Comamonadaceae</taxon>
        <taxon>Rhodoferax</taxon>
    </lineage>
</organism>
<feature type="domain" description="MmeI-like C-terminal" evidence="8">
    <location>
        <begin position="834"/>
        <end position="914"/>
    </location>
</feature>
<evidence type="ECO:0000313" key="10">
    <source>
        <dbReference type="EMBL" id="QDL38361.1"/>
    </source>
</evidence>
<dbReference type="EMBL" id="CP035503">
    <property type="protein sequence ID" value="QDL38361.1"/>
    <property type="molecule type" value="Genomic_DNA"/>
</dbReference>
<protein>
    <recommendedName>
        <fullName evidence="1">site-specific DNA-methyltransferase (adenine-specific)</fullName>
        <ecNumber evidence="1">2.1.1.72</ecNumber>
    </recommendedName>
</protein>
<dbReference type="KEGG" id="rhf:EUB48_14480"/>
<feature type="domain" description="MmeI-like target recognition" evidence="7">
    <location>
        <begin position="618"/>
        <end position="820"/>
    </location>
</feature>
<dbReference type="InterPro" id="IPR046816">
    <property type="entry name" value="MmeI_Mtase"/>
</dbReference>
<dbReference type="Pfam" id="PF20467">
    <property type="entry name" value="MmeI_C"/>
    <property type="match status" value="1"/>
</dbReference>
<keyword evidence="2 10" id="KW-0489">Methyltransferase</keyword>
<dbReference type="GO" id="GO:0009007">
    <property type="term" value="F:site-specific DNA-methyltransferase (adenine-specific) activity"/>
    <property type="evidence" value="ECO:0007669"/>
    <property type="project" value="UniProtKB-EC"/>
</dbReference>
<dbReference type="Pfam" id="PF20473">
    <property type="entry name" value="MmeI_Mtase"/>
    <property type="match status" value="1"/>
</dbReference>
<dbReference type="PROSITE" id="PS00092">
    <property type="entry name" value="N6_MTASE"/>
    <property type="match status" value="1"/>
</dbReference>
<dbReference type="PANTHER" id="PTHR33841:SF1">
    <property type="entry name" value="DNA METHYLTRANSFERASE A"/>
    <property type="match status" value="1"/>
</dbReference>
<keyword evidence="11" id="KW-1185">Reference proteome</keyword>
<evidence type="ECO:0000256" key="3">
    <source>
        <dbReference type="ARBA" id="ARBA00022679"/>
    </source>
</evidence>
<gene>
    <name evidence="10" type="ORF">EUB48_14480</name>
</gene>
<dbReference type="InterPro" id="IPR002052">
    <property type="entry name" value="DNA_methylase_N6_adenine_CS"/>
</dbReference>
<dbReference type="Pfam" id="PF20464">
    <property type="entry name" value="MmeI_N"/>
    <property type="match status" value="1"/>
</dbReference>
<dbReference type="OrthoDB" id="9782445at2"/>
<dbReference type="SUPFAM" id="SSF53335">
    <property type="entry name" value="S-adenosyl-L-methionine-dependent methyltransferases"/>
    <property type="match status" value="1"/>
</dbReference>
<dbReference type="RefSeq" id="WP_142819810.1">
    <property type="nucleotide sequence ID" value="NZ_CP035503.1"/>
</dbReference>
<evidence type="ECO:0000256" key="4">
    <source>
        <dbReference type="ARBA" id="ARBA00047942"/>
    </source>
</evidence>